<reference evidence="2" key="1">
    <citation type="submission" date="2018-05" db="EMBL/GenBank/DDBJ databases">
        <authorList>
            <person name="Lanie J.A."/>
            <person name="Ng W.-L."/>
            <person name="Kazmierczak K.M."/>
            <person name="Andrzejewski T.M."/>
            <person name="Davidsen T.M."/>
            <person name="Wayne K.J."/>
            <person name="Tettelin H."/>
            <person name="Glass J.I."/>
            <person name="Rusch D."/>
            <person name="Podicherti R."/>
            <person name="Tsui H.-C.T."/>
            <person name="Winkler M.E."/>
        </authorList>
    </citation>
    <scope>NUCLEOTIDE SEQUENCE</scope>
</reference>
<feature type="domain" description="Solute-binding protein family 5" evidence="1">
    <location>
        <begin position="31"/>
        <end position="251"/>
    </location>
</feature>
<protein>
    <recommendedName>
        <fullName evidence="1">Solute-binding protein family 5 domain-containing protein</fullName>
    </recommendedName>
</protein>
<feature type="non-terminal residue" evidence="2">
    <location>
        <position position="1"/>
    </location>
</feature>
<dbReference type="PANTHER" id="PTHR30290:SF62">
    <property type="entry name" value="OLIGOPEPTIDE ABC TRANSPORTER, PERIPLASMIC OLIGOPEPTIDE-BINDING PROTEIN"/>
    <property type="match status" value="1"/>
</dbReference>
<evidence type="ECO:0000259" key="1">
    <source>
        <dbReference type="Pfam" id="PF00496"/>
    </source>
</evidence>
<dbReference type="Gene3D" id="3.40.190.10">
    <property type="entry name" value="Periplasmic binding protein-like II"/>
    <property type="match status" value="1"/>
</dbReference>
<dbReference type="SUPFAM" id="SSF53850">
    <property type="entry name" value="Periplasmic binding protein-like II"/>
    <property type="match status" value="1"/>
</dbReference>
<dbReference type="AlphaFoldDB" id="A0A383AGE2"/>
<dbReference type="InterPro" id="IPR039424">
    <property type="entry name" value="SBP_5"/>
</dbReference>
<gene>
    <name evidence="2" type="ORF">METZ01_LOCUS459731</name>
</gene>
<name>A0A383AGE2_9ZZZZ</name>
<feature type="non-terminal residue" evidence="2">
    <location>
        <position position="251"/>
    </location>
</feature>
<dbReference type="GO" id="GO:0015833">
    <property type="term" value="P:peptide transport"/>
    <property type="evidence" value="ECO:0007669"/>
    <property type="project" value="TreeGrafter"/>
</dbReference>
<dbReference type="InterPro" id="IPR000914">
    <property type="entry name" value="SBP_5_dom"/>
</dbReference>
<evidence type="ECO:0000313" key="2">
    <source>
        <dbReference type="EMBL" id="SVE06877.1"/>
    </source>
</evidence>
<dbReference type="PANTHER" id="PTHR30290">
    <property type="entry name" value="PERIPLASMIC BINDING COMPONENT OF ABC TRANSPORTER"/>
    <property type="match status" value="1"/>
</dbReference>
<organism evidence="2">
    <name type="scientific">marine metagenome</name>
    <dbReference type="NCBI Taxonomy" id="408172"/>
    <lineage>
        <taxon>unclassified sequences</taxon>
        <taxon>metagenomes</taxon>
        <taxon>ecological metagenomes</taxon>
    </lineage>
</organism>
<dbReference type="GO" id="GO:1904680">
    <property type="term" value="F:peptide transmembrane transporter activity"/>
    <property type="evidence" value="ECO:0007669"/>
    <property type="project" value="TreeGrafter"/>
</dbReference>
<proteinExistence type="predicted"/>
<dbReference type="EMBL" id="UINC01191969">
    <property type="protein sequence ID" value="SVE06877.1"/>
    <property type="molecule type" value="Genomic_DNA"/>
</dbReference>
<accession>A0A383AGE2</accession>
<dbReference type="Pfam" id="PF00496">
    <property type="entry name" value="SBP_bac_5"/>
    <property type="match status" value="1"/>
</dbReference>
<dbReference type="Gene3D" id="3.10.105.10">
    <property type="entry name" value="Dipeptide-binding Protein, Domain 3"/>
    <property type="match status" value="1"/>
</dbReference>
<sequence>ALAEAGGFEDWTQLYLSRTQYNLNVDKPTIAPWKFSSPLGGQIVSAERNPYFMGVDAEGNQLPYLDKVSLILVADKEVLQVKALAGEIDLQGRHIALEDYPTLKAGEDSGGYVMAIWPTVEEIDAGLAINASLEGPLGDIFKQADFRHGLSHALNRDEINEVSFLGLGTPRNQVPAQKSHPFYPGDEYADLYMEYDTDKANAYLDSVGLDTIGDDGFRLLPNGDAFQVIITATCAFGAWCDIAEQAAEMWK</sequence>